<keyword evidence="1" id="KW-0812">Transmembrane</keyword>
<organism evidence="2 3">
    <name type="scientific">Bacteroides intestinalis</name>
    <dbReference type="NCBI Taxonomy" id="329854"/>
    <lineage>
        <taxon>Bacteria</taxon>
        <taxon>Pseudomonadati</taxon>
        <taxon>Bacteroidota</taxon>
        <taxon>Bacteroidia</taxon>
        <taxon>Bacteroidales</taxon>
        <taxon>Bacteroidaceae</taxon>
        <taxon>Bacteroides</taxon>
    </lineage>
</organism>
<gene>
    <name evidence="2" type="ORF">DWW10_18340</name>
</gene>
<protein>
    <submittedName>
        <fullName evidence="2">Uncharacterized protein</fullName>
    </submittedName>
</protein>
<comment type="caution">
    <text evidence="2">The sequence shown here is derived from an EMBL/GenBank/DDBJ whole genome shotgun (WGS) entry which is preliminary data.</text>
</comment>
<dbReference type="Proteomes" id="UP000283850">
    <property type="component" value="Unassembled WGS sequence"/>
</dbReference>
<feature type="transmembrane region" description="Helical" evidence="1">
    <location>
        <begin position="6"/>
        <end position="23"/>
    </location>
</feature>
<proteinExistence type="predicted"/>
<evidence type="ECO:0000256" key="1">
    <source>
        <dbReference type="SAM" id="Phobius"/>
    </source>
</evidence>
<sequence>MNDTAYNLLFLQFAFLVWCIHFISAPYPNRIKTVLAPYILHSEVPLYGENTEMVRSKYGSGMLWRSISSQ</sequence>
<accession>A0A412XYF7</accession>
<evidence type="ECO:0000313" key="3">
    <source>
        <dbReference type="Proteomes" id="UP000283850"/>
    </source>
</evidence>
<keyword evidence="1" id="KW-1133">Transmembrane helix</keyword>
<dbReference type="AlphaFoldDB" id="A0A412XYF7"/>
<name>A0A412XYF7_9BACE</name>
<dbReference type="EMBL" id="QRZF01000015">
    <property type="protein sequence ID" value="RGV50273.1"/>
    <property type="molecule type" value="Genomic_DNA"/>
</dbReference>
<keyword evidence="1" id="KW-0472">Membrane</keyword>
<evidence type="ECO:0000313" key="2">
    <source>
        <dbReference type="EMBL" id="RGV50273.1"/>
    </source>
</evidence>
<reference evidence="2 3" key="1">
    <citation type="submission" date="2018-08" db="EMBL/GenBank/DDBJ databases">
        <title>A genome reference for cultivated species of the human gut microbiota.</title>
        <authorList>
            <person name="Zou Y."/>
            <person name="Xue W."/>
            <person name="Luo G."/>
        </authorList>
    </citation>
    <scope>NUCLEOTIDE SEQUENCE [LARGE SCALE GENOMIC DNA]</scope>
    <source>
        <strain evidence="2 3">AF14-32</strain>
    </source>
</reference>